<dbReference type="Proteomes" id="UP001143509">
    <property type="component" value="Unassembled WGS sequence"/>
</dbReference>
<accession>A0ABQ5T4L8</accession>
<protein>
    <recommendedName>
        <fullName evidence="4">M23 family peptidase</fullName>
    </recommendedName>
</protein>
<reference evidence="2" key="1">
    <citation type="journal article" date="2014" name="Int. J. Syst. Evol. Microbiol.">
        <title>Complete genome of a new Firmicutes species belonging to the dominant human colonic microbiota ('Ruminococcus bicirculans') reveals two chromosomes and a selective capacity to utilize plant glucans.</title>
        <authorList>
            <consortium name="NISC Comparative Sequencing Program"/>
            <person name="Wegmann U."/>
            <person name="Louis P."/>
            <person name="Goesmann A."/>
            <person name="Henrissat B."/>
            <person name="Duncan S.H."/>
            <person name="Flint H.J."/>
        </authorList>
    </citation>
    <scope>NUCLEOTIDE SEQUENCE</scope>
    <source>
        <strain evidence="2">VKM B-1499</strain>
    </source>
</reference>
<evidence type="ECO:0000313" key="3">
    <source>
        <dbReference type="Proteomes" id="UP001143509"/>
    </source>
</evidence>
<sequence length="65" mass="6598">MSQHNIIGSEAFTRGPMILIRKYRAGGARRRRARTATAFVAGAAAMLIAGVLGAAAVFGPGLAAG</sequence>
<reference evidence="2" key="2">
    <citation type="submission" date="2023-01" db="EMBL/GenBank/DDBJ databases">
        <authorList>
            <person name="Sun Q."/>
            <person name="Evtushenko L."/>
        </authorList>
    </citation>
    <scope>NUCLEOTIDE SEQUENCE</scope>
    <source>
        <strain evidence="2">VKM B-1499</strain>
    </source>
</reference>
<organism evidence="2 3">
    <name type="scientific">Brevundimonas intermedia</name>
    <dbReference type="NCBI Taxonomy" id="74315"/>
    <lineage>
        <taxon>Bacteria</taxon>
        <taxon>Pseudomonadati</taxon>
        <taxon>Pseudomonadota</taxon>
        <taxon>Alphaproteobacteria</taxon>
        <taxon>Caulobacterales</taxon>
        <taxon>Caulobacteraceae</taxon>
        <taxon>Brevundimonas</taxon>
    </lineage>
</organism>
<feature type="transmembrane region" description="Helical" evidence="1">
    <location>
        <begin position="38"/>
        <end position="59"/>
    </location>
</feature>
<proteinExistence type="predicted"/>
<keyword evidence="1" id="KW-0472">Membrane</keyword>
<keyword evidence="1" id="KW-0812">Transmembrane</keyword>
<keyword evidence="1" id="KW-1133">Transmembrane helix</keyword>
<keyword evidence="3" id="KW-1185">Reference proteome</keyword>
<name>A0ABQ5T4L8_9CAUL</name>
<gene>
    <name evidence="2" type="ORF">GCM10017620_04690</name>
</gene>
<dbReference type="RefSeq" id="WP_271163860.1">
    <property type="nucleotide sequence ID" value="NZ_BSFD01000001.1"/>
</dbReference>
<dbReference type="EMBL" id="BSFD01000001">
    <property type="protein sequence ID" value="GLK47496.1"/>
    <property type="molecule type" value="Genomic_DNA"/>
</dbReference>
<evidence type="ECO:0008006" key="4">
    <source>
        <dbReference type="Google" id="ProtNLM"/>
    </source>
</evidence>
<evidence type="ECO:0000313" key="2">
    <source>
        <dbReference type="EMBL" id="GLK47496.1"/>
    </source>
</evidence>
<evidence type="ECO:0000256" key="1">
    <source>
        <dbReference type="SAM" id="Phobius"/>
    </source>
</evidence>
<comment type="caution">
    <text evidence="2">The sequence shown here is derived from an EMBL/GenBank/DDBJ whole genome shotgun (WGS) entry which is preliminary data.</text>
</comment>